<dbReference type="GeneID" id="28975623"/>
<dbReference type="AlphaFoldDB" id="A0A0P9H205"/>
<keyword evidence="8" id="KW-1185">Reference proteome</keyword>
<dbReference type="Gene3D" id="3.60.130.10">
    <property type="entry name" value="Clavaminate synthase-like"/>
    <property type="match status" value="1"/>
</dbReference>
<dbReference type="GO" id="GO:0046872">
    <property type="term" value="F:metal ion binding"/>
    <property type="evidence" value="ECO:0007669"/>
    <property type="project" value="UniProtKB-KW"/>
</dbReference>
<sequence>MSATATLLQPTPREQLTPAIGLRFEREFQLKDVLALPEGDERKQATFEELAYLISLHGVCAFPAQDLSPEDLEKLAYALGRASGAPADSDLHIHPTAALGEDGRPKVGNISNKADEGGRQINFKDERSELASQGIHTDISFERRPARYSMLRMHTLPPTGGDTLFYSSYSHYDKLSAPMKAMLSGLSARHSGAMFRHQAQRHGFDLHLGPRGAPENVDDSFEASHPIIRTNAVTGYHALFVNQCFTDRIEGVTFDESRALLEYLFRLQAQAHDAQVRYRWSEGDLCIWDNSAALHCATFDYDEERSGDRTVFVGETPRFDAEHGRSRKEALKTLV</sequence>
<dbReference type="Pfam" id="PF02668">
    <property type="entry name" value="TauD"/>
    <property type="match status" value="1"/>
</dbReference>
<dbReference type="GO" id="GO:0016706">
    <property type="term" value="F:2-oxoglutarate-dependent dioxygenase activity"/>
    <property type="evidence" value="ECO:0007669"/>
    <property type="project" value="TreeGrafter"/>
</dbReference>
<accession>A0A0P9H205</accession>
<evidence type="ECO:0000256" key="4">
    <source>
        <dbReference type="ARBA" id="ARBA00023002"/>
    </source>
</evidence>
<dbReference type="OMA" id="FVNQCFT"/>
<dbReference type="GO" id="GO:0005737">
    <property type="term" value="C:cytoplasm"/>
    <property type="evidence" value="ECO:0007669"/>
    <property type="project" value="TreeGrafter"/>
</dbReference>
<keyword evidence="2" id="KW-0479">Metal-binding</keyword>
<dbReference type="InterPro" id="IPR003819">
    <property type="entry name" value="TauD/TfdA-like"/>
</dbReference>
<dbReference type="Proteomes" id="UP000053890">
    <property type="component" value="Unassembled WGS sequence"/>
</dbReference>
<reference evidence="7 8" key="1">
    <citation type="journal article" date="2015" name="Front. Microbiol.">
        <title>Genome sequence of the plant growth promoting endophytic yeast Rhodotorula graminis WP1.</title>
        <authorList>
            <person name="Firrincieli A."/>
            <person name="Otillar R."/>
            <person name="Salamov A."/>
            <person name="Schmutz J."/>
            <person name="Khan Z."/>
            <person name="Redman R.S."/>
            <person name="Fleck N.D."/>
            <person name="Lindquist E."/>
            <person name="Grigoriev I.V."/>
            <person name="Doty S.L."/>
        </authorList>
    </citation>
    <scope>NUCLEOTIDE SEQUENCE [LARGE SCALE GENOMIC DNA]</scope>
    <source>
        <strain evidence="7 8">WP1</strain>
    </source>
</reference>
<proteinExistence type="inferred from homology"/>
<keyword evidence="3" id="KW-0223">Dioxygenase</keyword>
<dbReference type="STRING" id="578459.A0A0P9H205"/>
<dbReference type="RefSeq" id="XP_018270096.1">
    <property type="nucleotide sequence ID" value="XM_018415175.1"/>
</dbReference>
<dbReference type="InterPro" id="IPR042098">
    <property type="entry name" value="TauD-like_sf"/>
</dbReference>
<name>A0A0P9H205_RHOGW</name>
<keyword evidence="5" id="KW-0408">Iron</keyword>
<evidence type="ECO:0000313" key="8">
    <source>
        <dbReference type="Proteomes" id="UP000053890"/>
    </source>
</evidence>
<evidence type="ECO:0000259" key="6">
    <source>
        <dbReference type="Pfam" id="PF02668"/>
    </source>
</evidence>
<evidence type="ECO:0000256" key="3">
    <source>
        <dbReference type="ARBA" id="ARBA00022964"/>
    </source>
</evidence>
<dbReference type="PANTHER" id="PTHR30468:SF20">
    <property type="entry name" value="TAUD_TFDA-LIKE DOMAIN-CONTAINING PROTEIN-RELATED"/>
    <property type="match status" value="1"/>
</dbReference>
<feature type="domain" description="TauD/TfdA-like" evidence="6">
    <location>
        <begin position="15"/>
        <end position="305"/>
    </location>
</feature>
<evidence type="ECO:0000256" key="2">
    <source>
        <dbReference type="ARBA" id="ARBA00022723"/>
    </source>
</evidence>
<comment type="similarity">
    <text evidence="1">Belongs to the TfdA dioxygenase family.</text>
</comment>
<dbReference type="InterPro" id="IPR051323">
    <property type="entry name" value="AtsK-like"/>
</dbReference>
<gene>
    <name evidence="7" type="ORF">RHOBADRAFT_48692</name>
</gene>
<dbReference type="SUPFAM" id="SSF51197">
    <property type="entry name" value="Clavaminate synthase-like"/>
    <property type="match status" value="1"/>
</dbReference>
<dbReference type="EMBL" id="KQ474081">
    <property type="protein sequence ID" value="KPV74047.1"/>
    <property type="molecule type" value="Genomic_DNA"/>
</dbReference>
<evidence type="ECO:0000313" key="7">
    <source>
        <dbReference type="EMBL" id="KPV74047.1"/>
    </source>
</evidence>
<dbReference type="OrthoDB" id="10257314at2759"/>
<keyword evidence="4" id="KW-0560">Oxidoreductase</keyword>
<evidence type="ECO:0000256" key="5">
    <source>
        <dbReference type="ARBA" id="ARBA00023004"/>
    </source>
</evidence>
<organism evidence="7 8">
    <name type="scientific">Rhodotorula graminis (strain WP1)</name>
    <dbReference type="NCBI Taxonomy" id="578459"/>
    <lineage>
        <taxon>Eukaryota</taxon>
        <taxon>Fungi</taxon>
        <taxon>Dikarya</taxon>
        <taxon>Basidiomycota</taxon>
        <taxon>Pucciniomycotina</taxon>
        <taxon>Microbotryomycetes</taxon>
        <taxon>Sporidiobolales</taxon>
        <taxon>Sporidiobolaceae</taxon>
        <taxon>Rhodotorula</taxon>
    </lineage>
</organism>
<evidence type="ECO:0000256" key="1">
    <source>
        <dbReference type="ARBA" id="ARBA00005896"/>
    </source>
</evidence>
<dbReference type="PANTHER" id="PTHR30468">
    <property type="entry name" value="ALPHA-KETOGLUTARATE-DEPENDENT SULFONATE DIOXYGENASE"/>
    <property type="match status" value="1"/>
</dbReference>
<protein>
    <recommendedName>
        <fullName evidence="6">TauD/TfdA-like domain-containing protein</fullName>
    </recommendedName>
</protein>